<dbReference type="AlphaFoldDB" id="A0AAE3G4T1"/>
<dbReference type="Proteomes" id="UP001205843">
    <property type="component" value="Unassembled WGS sequence"/>
</dbReference>
<sequence length="158" mass="17427">MSGPAVESVWDYPRPPRVEPTGSRLRVIHAGHTLADASGGYRVLETSHPPCYYLPPASIDWTCLEESTTQTYCEFKGVARYWHLRLGDTLVADVCWCYDTPTASHANIAGHVSFYAGRVDACYVDDERVQPQTGNFYGGWITGNIRGPFKGGPGTLGW</sequence>
<dbReference type="InterPro" id="IPR007361">
    <property type="entry name" value="DUF427"/>
</dbReference>
<evidence type="ECO:0000313" key="3">
    <source>
        <dbReference type="Proteomes" id="UP001205843"/>
    </source>
</evidence>
<evidence type="ECO:0000313" key="2">
    <source>
        <dbReference type="EMBL" id="MCP1675158.1"/>
    </source>
</evidence>
<accession>A0AAE3G4T1</accession>
<feature type="domain" description="DUF427" evidence="1">
    <location>
        <begin position="26"/>
        <end position="116"/>
    </location>
</feature>
<reference evidence="2" key="1">
    <citation type="submission" date="2022-03" db="EMBL/GenBank/DDBJ databases">
        <title>Genomic Encyclopedia of Type Strains, Phase III (KMG-III): the genomes of soil and plant-associated and newly described type strains.</title>
        <authorList>
            <person name="Whitman W."/>
        </authorList>
    </citation>
    <scope>NUCLEOTIDE SEQUENCE</scope>
    <source>
        <strain evidence="2">ANL 6-2</strain>
    </source>
</reference>
<dbReference type="PANTHER" id="PTHR43058">
    <property type="entry name" value="SLR0655 PROTEIN"/>
    <property type="match status" value="1"/>
</dbReference>
<dbReference type="RefSeq" id="WP_253478188.1">
    <property type="nucleotide sequence ID" value="NZ_JALJXV010000005.1"/>
</dbReference>
<gene>
    <name evidence="2" type="ORF">J2T57_002306</name>
</gene>
<proteinExistence type="predicted"/>
<name>A0AAE3G4T1_9GAMM</name>
<evidence type="ECO:0000259" key="1">
    <source>
        <dbReference type="Pfam" id="PF04248"/>
    </source>
</evidence>
<organism evidence="2 3">
    <name type="scientific">Natronocella acetinitrilica</name>
    <dbReference type="NCBI Taxonomy" id="414046"/>
    <lineage>
        <taxon>Bacteria</taxon>
        <taxon>Pseudomonadati</taxon>
        <taxon>Pseudomonadota</taxon>
        <taxon>Gammaproteobacteria</taxon>
        <taxon>Chromatiales</taxon>
        <taxon>Ectothiorhodospiraceae</taxon>
        <taxon>Natronocella</taxon>
    </lineage>
</organism>
<dbReference type="Gene3D" id="2.170.150.40">
    <property type="entry name" value="Domain of unknown function (DUF427)"/>
    <property type="match status" value="1"/>
</dbReference>
<keyword evidence="3" id="KW-1185">Reference proteome</keyword>
<comment type="caution">
    <text evidence="2">The sequence shown here is derived from an EMBL/GenBank/DDBJ whole genome shotgun (WGS) entry which is preliminary data.</text>
</comment>
<dbReference type="PANTHER" id="PTHR43058:SF1">
    <property type="entry name" value="DUF427 DOMAIN-CONTAINING PROTEIN"/>
    <property type="match status" value="1"/>
</dbReference>
<protein>
    <submittedName>
        <fullName evidence="2">Uncharacterized protein (DUF427 family)</fullName>
    </submittedName>
</protein>
<dbReference type="Pfam" id="PF04248">
    <property type="entry name" value="NTP_transf_9"/>
    <property type="match status" value="1"/>
</dbReference>
<dbReference type="InterPro" id="IPR038694">
    <property type="entry name" value="DUF427_sf"/>
</dbReference>
<dbReference type="EMBL" id="JALJXV010000005">
    <property type="protein sequence ID" value="MCP1675158.1"/>
    <property type="molecule type" value="Genomic_DNA"/>
</dbReference>